<accession>A0A067NIT5</accession>
<evidence type="ECO:0000256" key="6">
    <source>
        <dbReference type="SAM" id="MobiDB-lite"/>
    </source>
</evidence>
<dbReference type="EMBL" id="KL198008">
    <property type="protein sequence ID" value="KDQ27923.1"/>
    <property type="molecule type" value="Genomic_DNA"/>
</dbReference>
<feature type="compositionally biased region" description="Basic and acidic residues" evidence="6">
    <location>
        <begin position="214"/>
        <end position="231"/>
    </location>
</feature>
<dbReference type="Gene3D" id="1.25.40.10">
    <property type="entry name" value="Tetratricopeptide repeat domain"/>
    <property type="match status" value="1"/>
</dbReference>
<evidence type="ECO:0000256" key="2">
    <source>
        <dbReference type="ARBA" id="ARBA00010734"/>
    </source>
</evidence>
<protein>
    <recommendedName>
        <fullName evidence="7">U3 small nucleolar RNA-associated protein 6 N-terminal domain-containing protein</fullName>
    </recommendedName>
</protein>
<feature type="non-terminal residue" evidence="8">
    <location>
        <position position="319"/>
    </location>
</feature>
<evidence type="ECO:0000256" key="4">
    <source>
        <dbReference type="ARBA" id="ARBA00022737"/>
    </source>
</evidence>
<dbReference type="InterPro" id="IPR013949">
    <property type="entry name" value="Utp6"/>
</dbReference>
<reference evidence="9" key="1">
    <citation type="journal article" date="2014" name="Proc. Natl. Acad. Sci. U.S.A.">
        <title>Extensive sampling of basidiomycete genomes demonstrates inadequacy of the white-rot/brown-rot paradigm for wood decay fungi.</title>
        <authorList>
            <person name="Riley R."/>
            <person name="Salamov A.A."/>
            <person name="Brown D.W."/>
            <person name="Nagy L.G."/>
            <person name="Floudas D."/>
            <person name="Held B.W."/>
            <person name="Levasseur A."/>
            <person name="Lombard V."/>
            <person name="Morin E."/>
            <person name="Otillar R."/>
            <person name="Lindquist E.A."/>
            <person name="Sun H."/>
            <person name="LaButti K.M."/>
            <person name="Schmutz J."/>
            <person name="Jabbour D."/>
            <person name="Luo H."/>
            <person name="Baker S.E."/>
            <person name="Pisabarro A.G."/>
            <person name="Walton J.D."/>
            <person name="Blanchette R.A."/>
            <person name="Henrissat B."/>
            <person name="Martin F."/>
            <person name="Cullen D."/>
            <person name="Hibbett D.S."/>
            <person name="Grigoriev I.V."/>
        </authorList>
    </citation>
    <scope>NUCLEOTIDE SEQUENCE [LARGE SCALE GENOMIC DNA]</scope>
    <source>
        <strain evidence="9">PC15</strain>
    </source>
</reference>
<comment type="subcellular location">
    <subcellularLocation>
        <location evidence="1">Nucleus</location>
        <location evidence="1">Nucleolus</location>
    </subcellularLocation>
</comment>
<keyword evidence="5" id="KW-0539">Nucleus</keyword>
<dbReference type="InterPro" id="IPR003107">
    <property type="entry name" value="HAT"/>
</dbReference>
<proteinExistence type="inferred from homology"/>
<dbReference type="InParanoid" id="A0A067NIT5"/>
<dbReference type="SMART" id="SM00386">
    <property type="entry name" value="HAT"/>
    <property type="match status" value="4"/>
</dbReference>
<dbReference type="PANTHER" id="PTHR23271">
    <property type="entry name" value="HEPATOCELLULAR CARCINOMA-ASSOCIATED ANTIGEN 66"/>
    <property type="match status" value="1"/>
</dbReference>
<dbReference type="HOGENOM" id="CLU_026025_1_0_1"/>
<dbReference type="Pfam" id="PF08640">
    <property type="entry name" value="U3_assoc_6"/>
    <property type="match status" value="1"/>
</dbReference>
<dbReference type="VEuPathDB" id="FungiDB:PLEOSDRAFT_1009152"/>
<gene>
    <name evidence="8" type="ORF">PLEOSDRAFT_1009152</name>
</gene>
<evidence type="ECO:0000256" key="3">
    <source>
        <dbReference type="ARBA" id="ARBA00022552"/>
    </source>
</evidence>
<dbReference type="InterPro" id="IPR011990">
    <property type="entry name" value="TPR-like_helical_dom_sf"/>
</dbReference>
<evidence type="ECO:0000313" key="8">
    <source>
        <dbReference type="EMBL" id="KDQ27923.1"/>
    </source>
</evidence>
<dbReference type="GO" id="GO:0000462">
    <property type="term" value="P:maturation of SSU-rRNA from tricistronic rRNA transcript (SSU-rRNA, 5.8S rRNA, LSU-rRNA)"/>
    <property type="evidence" value="ECO:0007669"/>
    <property type="project" value="InterPro"/>
</dbReference>
<dbReference type="AlphaFoldDB" id="A0A067NIT5"/>
<dbReference type="GO" id="GO:0034388">
    <property type="term" value="C:Pwp2p-containing subcomplex of 90S preribosome"/>
    <property type="evidence" value="ECO:0007669"/>
    <property type="project" value="TreeGrafter"/>
</dbReference>
<comment type="similarity">
    <text evidence="2">Belongs to the UTP6 family.</text>
</comment>
<dbReference type="GO" id="GO:0030515">
    <property type="term" value="F:snoRNA binding"/>
    <property type="evidence" value="ECO:0007669"/>
    <property type="project" value="InterPro"/>
</dbReference>
<name>A0A067NIT5_PLEO1</name>
<keyword evidence="4" id="KW-0677">Repeat</keyword>
<evidence type="ECO:0000313" key="9">
    <source>
        <dbReference type="Proteomes" id="UP000027073"/>
    </source>
</evidence>
<dbReference type="GO" id="GO:0032040">
    <property type="term" value="C:small-subunit processome"/>
    <property type="evidence" value="ECO:0007669"/>
    <property type="project" value="TreeGrafter"/>
</dbReference>
<dbReference type="PANTHER" id="PTHR23271:SF1">
    <property type="entry name" value="U3 SMALL NUCLEOLAR RNA-ASSOCIATED PROTEIN 6 HOMOLOG"/>
    <property type="match status" value="1"/>
</dbReference>
<evidence type="ECO:0000259" key="7">
    <source>
        <dbReference type="Pfam" id="PF08640"/>
    </source>
</evidence>
<dbReference type="SUPFAM" id="SSF48452">
    <property type="entry name" value="TPR-like"/>
    <property type="match status" value="1"/>
</dbReference>
<dbReference type="InterPro" id="IPR055347">
    <property type="entry name" value="UTP6_N"/>
</dbReference>
<keyword evidence="3" id="KW-0698">rRNA processing</keyword>
<sequence>MERVQFEQEQMLDELKDLVEKGIFTPQETKEIVKRRTAFETVLVRRVAKKADYIRYVTYEMTLEELRKKRIERLKIDTRPPTISSYSIVRRQFHIFERGLKKFKDDVGLWIQYIELAKKEGARSLVGRICARAIHLHPSTPSLYILAAEHELSTSQSPSAARVLLQRGIRLNKQSVDMWREWVRMELSFIEGLRRRWEVLGIQKGTISTGGRRSGKEKDHEEVSNDADRDTGLSSLDGGEGQSARLHIMKGAIVKTVITAAAEALPKLSLFSALKEVIENHPSPDELKKEALGHLFTVLRECMGMEAGAVNMLAWRHLE</sequence>
<evidence type="ECO:0000256" key="5">
    <source>
        <dbReference type="ARBA" id="ARBA00023242"/>
    </source>
</evidence>
<feature type="region of interest" description="Disordered" evidence="6">
    <location>
        <begin position="207"/>
        <end position="237"/>
    </location>
</feature>
<evidence type="ECO:0000256" key="1">
    <source>
        <dbReference type="ARBA" id="ARBA00004604"/>
    </source>
</evidence>
<organism evidence="8 9">
    <name type="scientific">Pleurotus ostreatus (strain PC15)</name>
    <name type="common">Oyster mushroom</name>
    <dbReference type="NCBI Taxonomy" id="1137138"/>
    <lineage>
        <taxon>Eukaryota</taxon>
        <taxon>Fungi</taxon>
        <taxon>Dikarya</taxon>
        <taxon>Basidiomycota</taxon>
        <taxon>Agaricomycotina</taxon>
        <taxon>Agaricomycetes</taxon>
        <taxon>Agaricomycetidae</taxon>
        <taxon>Agaricales</taxon>
        <taxon>Pleurotineae</taxon>
        <taxon>Pleurotaceae</taxon>
        <taxon>Pleurotus</taxon>
    </lineage>
</organism>
<dbReference type="STRING" id="1137138.A0A067NIT5"/>
<feature type="domain" description="U3 small nucleolar RNA-associated protein 6 N-terminal" evidence="7">
    <location>
        <begin position="9"/>
        <end position="91"/>
    </location>
</feature>
<dbReference type="OrthoDB" id="28112at2759"/>
<dbReference type="Proteomes" id="UP000027073">
    <property type="component" value="Unassembled WGS sequence"/>
</dbReference>